<comment type="caution">
    <text evidence="9">The sequence shown here is derived from an EMBL/GenBank/DDBJ whole genome shotgun (WGS) entry which is preliminary data.</text>
</comment>
<comment type="similarity">
    <text evidence="2 8">Belongs to the ComB family.</text>
</comment>
<dbReference type="Pfam" id="PF04029">
    <property type="entry name" value="2-ph_phosp"/>
    <property type="match status" value="1"/>
</dbReference>
<dbReference type="NCBIfam" id="NF002056">
    <property type="entry name" value="PRK00886.1-5"/>
    <property type="match status" value="1"/>
</dbReference>
<evidence type="ECO:0000313" key="9">
    <source>
        <dbReference type="EMBL" id="CDI03153.1"/>
    </source>
</evidence>
<organism evidence="9 10">
    <name type="scientific">Candidatus Competibacter denitrificans Run_A_D11</name>
    <dbReference type="NCBI Taxonomy" id="1400863"/>
    <lineage>
        <taxon>Bacteria</taxon>
        <taxon>Pseudomonadati</taxon>
        <taxon>Pseudomonadota</taxon>
        <taxon>Gammaproteobacteria</taxon>
        <taxon>Candidatus Competibacteraceae</taxon>
        <taxon>Candidatus Competibacter</taxon>
    </lineage>
</organism>
<dbReference type="OrthoDB" id="4913at2"/>
<evidence type="ECO:0000256" key="8">
    <source>
        <dbReference type="HAMAP-Rule" id="MF_00490"/>
    </source>
</evidence>
<protein>
    <recommendedName>
        <fullName evidence="4 8">Probable 2-phosphosulfolactate phosphatase</fullName>
        <ecNumber evidence="3 8">3.1.3.71</ecNumber>
    </recommendedName>
</protein>
<comment type="catalytic activity">
    <reaction evidence="7 8">
        <text>(2R)-O-phospho-3-sulfolactate + H2O = (2R)-3-sulfolactate + phosphate</text>
        <dbReference type="Rhea" id="RHEA:23416"/>
        <dbReference type="ChEBI" id="CHEBI:15377"/>
        <dbReference type="ChEBI" id="CHEBI:15597"/>
        <dbReference type="ChEBI" id="CHEBI:43474"/>
        <dbReference type="ChEBI" id="CHEBI:58738"/>
        <dbReference type="EC" id="3.1.3.71"/>
    </reaction>
</comment>
<accession>W6MDN1</accession>
<name>W6MDN1_9GAMM</name>
<dbReference type="RefSeq" id="WP_048673689.1">
    <property type="nucleotide sequence ID" value="NZ_CBTJ020000048.1"/>
</dbReference>
<dbReference type="GO" id="GO:0050532">
    <property type="term" value="F:2-phosphosulfolactate phosphatase activity"/>
    <property type="evidence" value="ECO:0007669"/>
    <property type="project" value="UniProtKB-UniRule"/>
</dbReference>
<proteinExistence type="inferred from homology"/>
<dbReference type="GO" id="GO:0000287">
    <property type="term" value="F:magnesium ion binding"/>
    <property type="evidence" value="ECO:0007669"/>
    <property type="project" value="UniProtKB-UniRule"/>
</dbReference>
<dbReference type="InterPro" id="IPR036702">
    <property type="entry name" value="ComB-like_sf"/>
</dbReference>
<dbReference type="GO" id="GO:0050545">
    <property type="term" value="F:sulfopyruvate decarboxylase activity"/>
    <property type="evidence" value="ECO:0007669"/>
    <property type="project" value="TreeGrafter"/>
</dbReference>
<keyword evidence="10" id="KW-1185">Reference proteome</keyword>
<comment type="cofactor">
    <cofactor evidence="1 8">
        <name>Mg(2+)</name>
        <dbReference type="ChEBI" id="CHEBI:18420"/>
    </cofactor>
</comment>
<dbReference type="PANTHER" id="PTHR37311">
    <property type="entry name" value="2-PHOSPHOSULFOLACTATE PHOSPHATASE-RELATED"/>
    <property type="match status" value="1"/>
</dbReference>
<gene>
    <name evidence="8 9" type="primary">comB</name>
    <name evidence="9" type="ORF">BN873_400001</name>
</gene>
<dbReference type="STRING" id="1400863.BN873_400001"/>
<evidence type="ECO:0000256" key="2">
    <source>
        <dbReference type="ARBA" id="ARBA00009997"/>
    </source>
</evidence>
<keyword evidence="6 8" id="KW-0460">Magnesium</keyword>
<dbReference type="EMBL" id="CBTJ020000048">
    <property type="protein sequence ID" value="CDI03153.1"/>
    <property type="molecule type" value="Genomic_DNA"/>
</dbReference>
<evidence type="ECO:0000256" key="1">
    <source>
        <dbReference type="ARBA" id="ARBA00001946"/>
    </source>
</evidence>
<sequence length="255" mass="28039">MEIFVYHTPDLVPDLSKNARKGGLNLDMPACAIVIDVLRATTTMATALQSGAEAIQVFDDLDELYSVSERWPEEQRLLAGERSGEKLDGFDLGNSPSECTPEQVAGKRIFMSTTNGTRALERVQQVPILLTASLTNRAAVVRFLMQEHPHTVWIVAAGWRGSFSLEDTICAGAIACGLSVERDSDCAGDDESIAAMALFERWEKRLPQLIRYAHHGRGLAALGCEEDLDYCTRLDSVDVVPLQVEPGVLKPARFY</sequence>
<dbReference type="PANTHER" id="PTHR37311:SF1">
    <property type="entry name" value="2-PHOSPHOSULFOLACTATE PHOSPHATASE-RELATED"/>
    <property type="match status" value="1"/>
</dbReference>
<dbReference type="EC" id="3.1.3.71" evidence="3 8"/>
<dbReference type="HAMAP" id="MF_00490">
    <property type="entry name" value="ComB"/>
    <property type="match status" value="1"/>
</dbReference>
<evidence type="ECO:0000256" key="7">
    <source>
        <dbReference type="ARBA" id="ARBA00033711"/>
    </source>
</evidence>
<dbReference type="Proteomes" id="UP000035760">
    <property type="component" value="Unassembled WGS sequence"/>
</dbReference>
<evidence type="ECO:0000313" key="10">
    <source>
        <dbReference type="Proteomes" id="UP000035760"/>
    </source>
</evidence>
<reference evidence="9" key="2">
    <citation type="submission" date="2014-03" db="EMBL/GenBank/DDBJ databases">
        <title>Candidatus Competibacter-lineage genomes retrieved from metagenomes reveal functional metabolic diversity.</title>
        <authorList>
            <person name="McIlroy S.J."/>
            <person name="Albertsen M."/>
            <person name="Andresen E.K."/>
            <person name="Saunders A.M."/>
            <person name="Kristiansen R."/>
            <person name="Stokholm-Bjerregaard M."/>
            <person name="Nielsen K.L."/>
            <person name="Nielsen P.H."/>
        </authorList>
    </citation>
    <scope>NUCLEOTIDE SEQUENCE</scope>
    <source>
        <strain evidence="9">Run_A_D11</strain>
    </source>
</reference>
<dbReference type="InterPro" id="IPR005238">
    <property type="entry name" value="ComB-like"/>
</dbReference>
<dbReference type="Gene3D" id="3.90.1560.10">
    <property type="entry name" value="ComB-like"/>
    <property type="match status" value="1"/>
</dbReference>
<dbReference type="AlphaFoldDB" id="W6MDN1"/>
<reference evidence="9" key="1">
    <citation type="submission" date="2013-07" db="EMBL/GenBank/DDBJ databases">
        <authorList>
            <person name="McIlroy S."/>
        </authorList>
    </citation>
    <scope>NUCLEOTIDE SEQUENCE [LARGE SCALE GENOMIC DNA]</scope>
    <source>
        <strain evidence="9">Run_A_D11</strain>
    </source>
</reference>
<evidence type="ECO:0000256" key="4">
    <source>
        <dbReference type="ARBA" id="ARBA00021948"/>
    </source>
</evidence>
<dbReference type="SUPFAM" id="SSF142823">
    <property type="entry name" value="ComB-like"/>
    <property type="match status" value="1"/>
</dbReference>
<evidence type="ECO:0000256" key="5">
    <source>
        <dbReference type="ARBA" id="ARBA00022801"/>
    </source>
</evidence>
<keyword evidence="5 8" id="KW-0378">Hydrolase</keyword>
<evidence type="ECO:0000256" key="3">
    <source>
        <dbReference type="ARBA" id="ARBA00012953"/>
    </source>
</evidence>
<dbReference type="FunFam" id="3.90.1560.10:FF:000001">
    <property type="entry name" value="Probable 2-phosphosulfolactate phosphatase"/>
    <property type="match status" value="1"/>
</dbReference>
<evidence type="ECO:0000256" key="6">
    <source>
        <dbReference type="ARBA" id="ARBA00022842"/>
    </source>
</evidence>